<evidence type="ECO:0000256" key="5">
    <source>
        <dbReference type="HAMAP-Rule" id="MF_00081"/>
    </source>
</evidence>
<keyword evidence="3 5" id="KW-0346">Stress response</keyword>
<keyword evidence="2 5" id="KW-0805">Transcription regulation</keyword>
<keyword evidence="4 5" id="KW-0804">Transcription</keyword>
<dbReference type="InterPro" id="IPR036388">
    <property type="entry name" value="WH-like_DNA-bd_sf"/>
</dbReference>
<dbReference type="NCBIfam" id="TIGR00331">
    <property type="entry name" value="hrcA"/>
    <property type="match status" value="1"/>
</dbReference>
<keyword evidence="8" id="KW-1185">Reference proteome</keyword>
<dbReference type="InterPro" id="IPR036390">
    <property type="entry name" value="WH_DNA-bd_sf"/>
</dbReference>
<dbReference type="Proteomes" id="UP001139006">
    <property type="component" value="Unassembled WGS sequence"/>
</dbReference>
<comment type="similarity">
    <text evidence="5">Belongs to the HrcA family.</text>
</comment>
<dbReference type="PANTHER" id="PTHR34824">
    <property type="entry name" value="HEAT-INDUCIBLE TRANSCRIPTION REPRESSOR HRCA"/>
    <property type="match status" value="1"/>
</dbReference>
<gene>
    <name evidence="5 7" type="primary">hrcA</name>
    <name evidence="7" type="ORF">LB941_03510</name>
</gene>
<dbReference type="GO" id="GO:0045892">
    <property type="term" value="P:negative regulation of DNA-templated transcription"/>
    <property type="evidence" value="ECO:0007669"/>
    <property type="project" value="UniProtKB-UniRule"/>
</dbReference>
<comment type="caution">
    <text evidence="7">The sequence shown here is derived from an EMBL/GenBank/DDBJ whole genome shotgun (WGS) entry which is preliminary data.</text>
</comment>
<dbReference type="SUPFAM" id="SSF55781">
    <property type="entry name" value="GAF domain-like"/>
    <property type="match status" value="1"/>
</dbReference>
<proteinExistence type="inferred from homology"/>
<name>A0A9X2FKW0_9LACO</name>
<accession>A0A9X2FKW0</accession>
<dbReference type="PANTHER" id="PTHR34824:SF1">
    <property type="entry name" value="HEAT-INDUCIBLE TRANSCRIPTION REPRESSOR HRCA"/>
    <property type="match status" value="1"/>
</dbReference>
<dbReference type="Gene3D" id="1.10.10.10">
    <property type="entry name" value="Winged helix-like DNA-binding domain superfamily/Winged helix DNA-binding domain"/>
    <property type="match status" value="1"/>
</dbReference>
<dbReference type="HAMAP" id="MF_00081">
    <property type="entry name" value="HrcA"/>
    <property type="match status" value="1"/>
</dbReference>
<evidence type="ECO:0000256" key="2">
    <source>
        <dbReference type="ARBA" id="ARBA00023015"/>
    </source>
</evidence>
<reference evidence="7 8" key="1">
    <citation type="journal article" date="2023" name="Int. J. Syst. Evol. Microbiol.">
        <title>Ligilactobacillus ubinensis sp. nov., a novel species isolated from the wild ferment of a durian fruit (Durio zibethinus).</title>
        <authorList>
            <person name="Heng Y.C."/>
            <person name="Menon N."/>
            <person name="Chen B."/>
            <person name="Loo B.Z.L."/>
            <person name="Wong G.W.J."/>
            <person name="Lim A.C.H."/>
            <person name="Silvaraju S."/>
            <person name="Kittelmann S."/>
        </authorList>
    </citation>
    <scope>NUCLEOTIDE SEQUENCE [LARGE SCALE GENOMIC DNA]</scope>
    <source>
        <strain evidence="7 8">WILCCON 0076</strain>
    </source>
</reference>
<comment type="function">
    <text evidence="5">Negative regulator of class I heat shock genes (grpE-dnaK-dnaJ and groELS operons). Prevents heat-shock induction of these operons.</text>
</comment>
<dbReference type="PIRSF" id="PIRSF005485">
    <property type="entry name" value="HrcA"/>
    <property type="match status" value="1"/>
</dbReference>
<dbReference type="Gene3D" id="3.30.390.60">
    <property type="entry name" value="Heat-inducible transcription repressor hrca homolog, domain 3"/>
    <property type="match status" value="1"/>
</dbReference>
<sequence>MLTERQLLILEAIIRDYTDIGQPIGSKALQQQLPIHVSSATIRNEMAFLERQGYITKEHSSSGRIPSIKGYRYYVDNIVKPTKLDKQSLGSIRHSFDSEFLKVDEIVEISARILSDLTSYTAIMLKPESTDLRLEGFRMVPIGNQQVMVILVASDGTVESQIFTIPQGISGDELELVIRVINDQVVGLPLNQVITKLHTALPILTQYLKHPNGFLDIFGSVLDKAVREQVYVGGRMNLLNFAQSNNVEQLKSLSALLNHVPNIDELIDANKDVSVRFGYELTDKVLANYSLISATYDDGHNGEGLIAILGPTNMPYAKMLGLLGAFRKELTARLIDYYHNFEG</sequence>
<organism evidence="7 8">
    <name type="scientific">Ligilactobacillus ubinensis</name>
    <dbReference type="NCBI Taxonomy" id="2876789"/>
    <lineage>
        <taxon>Bacteria</taxon>
        <taxon>Bacillati</taxon>
        <taxon>Bacillota</taxon>
        <taxon>Bacilli</taxon>
        <taxon>Lactobacillales</taxon>
        <taxon>Lactobacillaceae</taxon>
        <taxon>Ligilactobacillus</taxon>
    </lineage>
</organism>
<dbReference type="GO" id="GO:0003677">
    <property type="term" value="F:DNA binding"/>
    <property type="evidence" value="ECO:0007669"/>
    <property type="project" value="InterPro"/>
</dbReference>
<evidence type="ECO:0000259" key="6">
    <source>
        <dbReference type="Pfam" id="PF01628"/>
    </source>
</evidence>
<evidence type="ECO:0000313" key="8">
    <source>
        <dbReference type="Proteomes" id="UP001139006"/>
    </source>
</evidence>
<dbReference type="EMBL" id="JAIULA010000005">
    <property type="protein sequence ID" value="MCP0886403.1"/>
    <property type="molecule type" value="Genomic_DNA"/>
</dbReference>
<evidence type="ECO:0000256" key="1">
    <source>
        <dbReference type="ARBA" id="ARBA00022491"/>
    </source>
</evidence>
<dbReference type="Gene3D" id="3.30.450.40">
    <property type="match status" value="1"/>
</dbReference>
<protein>
    <recommendedName>
        <fullName evidence="5">Heat-inducible transcription repressor HrcA</fullName>
    </recommendedName>
</protein>
<feature type="domain" description="Heat-inducible transcription repressor HrcA C-terminal" evidence="6">
    <location>
        <begin position="104"/>
        <end position="319"/>
    </location>
</feature>
<dbReference type="RefSeq" id="WP_253359519.1">
    <property type="nucleotide sequence ID" value="NZ_JAIULA010000005.1"/>
</dbReference>
<keyword evidence="1 5" id="KW-0678">Repressor</keyword>
<dbReference type="SUPFAM" id="SSF46785">
    <property type="entry name" value="Winged helix' DNA-binding domain"/>
    <property type="match status" value="1"/>
</dbReference>
<dbReference type="InterPro" id="IPR021153">
    <property type="entry name" value="HrcA_C"/>
</dbReference>
<evidence type="ECO:0000256" key="3">
    <source>
        <dbReference type="ARBA" id="ARBA00023016"/>
    </source>
</evidence>
<dbReference type="Pfam" id="PF01628">
    <property type="entry name" value="HrcA"/>
    <property type="match status" value="1"/>
</dbReference>
<evidence type="ECO:0000313" key="7">
    <source>
        <dbReference type="EMBL" id="MCP0886403.1"/>
    </source>
</evidence>
<dbReference type="InterPro" id="IPR002571">
    <property type="entry name" value="HrcA"/>
</dbReference>
<dbReference type="AlphaFoldDB" id="A0A9X2FKW0"/>
<dbReference type="InterPro" id="IPR029016">
    <property type="entry name" value="GAF-like_dom_sf"/>
</dbReference>
<evidence type="ECO:0000256" key="4">
    <source>
        <dbReference type="ARBA" id="ARBA00023163"/>
    </source>
</evidence>
<dbReference type="InterPro" id="IPR023120">
    <property type="entry name" value="WHTH_transcript_rep_HrcA_IDD"/>
</dbReference>